<gene>
    <name evidence="1" type="ORF">CEXT_530891</name>
</gene>
<protein>
    <submittedName>
        <fullName evidence="1">Uncharacterized protein</fullName>
    </submittedName>
</protein>
<name>A0AAV4P048_CAEEX</name>
<evidence type="ECO:0000313" key="1">
    <source>
        <dbReference type="EMBL" id="GIX89963.1"/>
    </source>
</evidence>
<evidence type="ECO:0000313" key="2">
    <source>
        <dbReference type="Proteomes" id="UP001054945"/>
    </source>
</evidence>
<comment type="caution">
    <text evidence="1">The sequence shown here is derived from an EMBL/GenBank/DDBJ whole genome shotgun (WGS) entry which is preliminary data.</text>
</comment>
<dbReference type="Proteomes" id="UP001054945">
    <property type="component" value="Unassembled WGS sequence"/>
</dbReference>
<accession>A0AAV4P048</accession>
<sequence>MPQPGFELEAYGTYGQSVSQLDIQLQAVQRKEWPGQSVSFVSICNRKRPRSHLRYCKAFPKSELKKDNPPVNTRHKISSVVSK</sequence>
<reference evidence="1 2" key="1">
    <citation type="submission" date="2021-06" db="EMBL/GenBank/DDBJ databases">
        <title>Caerostris extrusa draft genome.</title>
        <authorList>
            <person name="Kono N."/>
            <person name="Arakawa K."/>
        </authorList>
    </citation>
    <scope>NUCLEOTIDE SEQUENCE [LARGE SCALE GENOMIC DNA]</scope>
</reference>
<dbReference type="AlphaFoldDB" id="A0AAV4P048"/>
<keyword evidence="2" id="KW-1185">Reference proteome</keyword>
<organism evidence="1 2">
    <name type="scientific">Caerostris extrusa</name>
    <name type="common">Bark spider</name>
    <name type="synonym">Caerostris bankana</name>
    <dbReference type="NCBI Taxonomy" id="172846"/>
    <lineage>
        <taxon>Eukaryota</taxon>
        <taxon>Metazoa</taxon>
        <taxon>Ecdysozoa</taxon>
        <taxon>Arthropoda</taxon>
        <taxon>Chelicerata</taxon>
        <taxon>Arachnida</taxon>
        <taxon>Araneae</taxon>
        <taxon>Araneomorphae</taxon>
        <taxon>Entelegynae</taxon>
        <taxon>Araneoidea</taxon>
        <taxon>Araneidae</taxon>
        <taxon>Caerostris</taxon>
    </lineage>
</organism>
<dbReference type="EMBL" id="BPLR01003902">
    <property type="protein sequence ID" value="GIX89963.1"/>
    <property type="molecule type" value="Genomic_DNA"/>
</dbReference>
<proteinExistence type="predicted"/>